<sequence>MLWNSSITDDGKRQSLTNWPSPPLPQRQTQSVSRTKQRPAKPRGRNPNASRHPALWNHPRPPPANLQKKTAPTSPSGQGHAAASCRDARVSRN</sequence>
<keyword evidence="3" id="KW-1185">Reference proteome</keyword>
<accession>A0AAD8V346</accession>
<proteinExistence type="predicted"/>
<evidence type="ECO:0000313" key="3">
    <source>
        <dbReference type="Proteomes" id="UP001230504"/>
    </source>
</evidence>
<protein>
    <submittedName>
        <fullName evidence="2">Uncharacterized protein</fullName>
    </submittedName>
</protein>
<comment type="caution">
    <text evidence="2">The sequence shown here is derived from an EMBL/GenBank/DDBJ whole genome shotgun (WGS) entry which is preliminary data.</text>
</comment>
<gene>
    <name evidence="2" type="ORF">LY79DRAFT_562001</name>
</gene>
<feature type="compositionally biased region" description="Polar residues" evidence="1">
    <location>
        <begin position="1"/>
        <end position="19"/>
    </location>
</feature>
<reference evidence="2" key="1">
    <citation type="submission" date="2021-06" db="EMBL/GenBank/DDBJ databases">
        <title>Comparative genomics, transcriptomics and evolutionary studies reveal genomic signatures of adaptation to plant cell wall in hemibiotrophic fungi.</title>
        <authorList>
            <consortium name="DOE Joint Genome Institute"/>
            <person name="Baroncelli R."/>
            <person name="Diaz J.F."/>
            <person name="Benocci T."/>
            <person name="Peng M."/>
            <person name="Battaglia E."/>
            <person name="Haridas S."/>
            <person name="Andreopoulos W."/>
            <person name="Labutti K."/>
            <person name="Pangilinan J."/>
            <person name="Floch G.L."/>
            <person name="Makela M.R."/>
            <person name="Henrissat B."/>
            <person name="Grigoriev I.V."/>
            <person name="Crouch J.A."/>
            <person name="De Vries R.P."/>
            <person name="Sukno S.A."/>
            <person name="Thon M.R."/>
        </authorList>
    </citation>
    <scope>NUCLEOTIDE SEQUENCE</scope>
    <source>
        <strain evidence="2">CBS 125086</strain>
    </source>
</reference>
<organism evidence="2 3">
    <name type="scientific">Colletotrichum navitas</name>
    <dbReference type="NCBI Taxonomy" id="681940"/>
    <lineage>
        <taxon>Eukaryota</taxon>
        <taxon>Fungi</taxon>
        <taxon>Dikarya</taxon>
        <taxon>Ascomycota</taxon>
        <taxon>Pezizomycotina</taxon>
        <taxon>Sordariomycetes</taxon>
        <taxon>Hypocreomycetidae</taxon>
        <taxon>Glomerellales</taxon>
        <taxon>Glomerellaceae</taxon>
        <taxon>Colletotrichum</taxon>
        <taxon>Colletotrichum graminicola species complex</taxon>
    </lineage>
</organism>
<dbReference type="EMBL" id="JAHLJV010000056">
    <property type="protein sequence ID" value="KAK1580343.1"/>
    <property type="molecule type" value="Genomic_DNA"/>
</dbReference>
<dbReference type="Proteomes" id="UP001230504">
    <property type="component" value="Unassembled WGS sequence"/>
</dbReference>
<dbReference type="RefSeq" id="XP_060411397.1">
    <property type="nucleotide sequence ID" value="XM_060558439.1"/>
</dbReference>
<feature type="compositionally biased region" description="Polar residues" evidence="1">
    <location>
        <begin position="67"/>
        <end position="77"/>
    </location>
</feature>
<evidence type="ECO:0000313" key="2">
    <source>
        <dbReference type="EMBL" id="KAK1580343.1"/>
    </source>
</evidence>
<evidence type="ECO:0000256" key="1">
    <source>
        <dbReference type="SAM" id="MobiDB-lite"/>
    </source>
</evidence>
<dbReference type="AlphaFoldDB" id="A0AAD8V346"/>
<feature type="region of interest" description="Disordered" evidence="1">
    <location>
        <begin position="1"/>
        <end position="93"/>
    </location>
</feature>
<feature type="compositionally biased region" description="Basic residues" evidence="1">
    <location>
        <begin position="35"/>
        <end position="44"/>
    </location>
</feature>
<name>A0AAD8V346_9PEZI</name>
<dbReference type="GeneID" id="85442679"/>